<dbReference type="SUPFAM" id="SSF63829">
    <property type="entry name" value="Calcium-dependent phosphotriesterase"/>
    <property type="match status" value="1"/>
</dbReference>
<keyword evidence="4" id="KW-1185">Reference proteome</keyword>
<evidence type="ECO:0000313" key="3">
    <source>
        <dbReference type="EMBL" id="SFE84330.1"/>
    </source>
</evidence>
<evidence type="ECO:0000256" key="1">
    <source>
        <dbReference type="ARBA" id="ARBA00022801"/>
    </source>
</evidence>
<dbReference type="InterPro" id="IPR051262">
    <property type="entry name" value="SMP-30/CGR1_Lactonase"/>
</dbReference>
<protein>
    <submittedName>
        <fullName evidence="3">SMP-30/Gluconolaconase/LRE-like region-containing protein</fullName>
    </submittedName>
</protein>
<dbReference type="PANTHER" id="PTHR47572:SF4">
    <property type="entry name" value="LACTONASE DRP35"/>
    <property type="match status" value="1"/>
</dbReference>
<evidence type="ECO:0000313" key="4">
    <source>
        <dbReference type="Proteomes" id="UP000199119"/>
    </source>
</evidence>
<dbReference type="EMBL" id="FONX01000006">
    <property type="protein sequence ID" value="SFE84330.1"/>
    <property type="molecule type" value="Genomic_DNA"/>
</dbReference>
<dbReference type="PANTHER" id="PTHR47572">
    <property type="entry name" value="LIPOPROTEIN-RELATED"/>
    <property type="match status" value="1"/>
</dbReference>
<name>A0A1I2DWL5_9BURK</name>
<dbReference type="InterPro" id="IPR013658">
    <property type="entry name" value="SGL"/>
</dbReference>
<dbReference type="InterPro" id="IPR011042">
    <property type="entry name" value="6-blade_b-propeller_TolB-like"/>
</dbReference>
<dbReference type="AlphaFoldDB" id="A0A1I2DWL5"/>
<dbReference type="STRING" id="1177982.SAMN04489711_10627"/>
<evidence type="ECO:0000259" key="2">
    <source>
        <dbReference type="Pfam" id="PF08450"/>
    </source>
</evidence>
<reference evidence="4" key="1">
    <citation type="submission" date="2016-10" db="EMBL/GenBank/DDBJ databases">
        <authorList>
            <person name="Varghese N."/>
            <person name="Submissions S."/>
        </authorList>
    </citation>
    <scope>NUCLEOTIDE SEQUENCE [LARGE SCALE GENOMIC DNA]</scope>
    <source>
        <strain evidence="4">DSM 27981</strain>
    </source>
</reference>
<feature type="domain" description="SMP-30/Gluconolactonase/LRE-like region" evidence="2">
    <location>
        <begin position="127"/>
        <end position="257"/>
    </location>
</feature>
<dbReference type="GO" id="GO:0016787">
    <property type="term" value="F:hydrolase activity"/>
    <property type="evidence" value="ECO:0007669"/>
    <property type="project" value="UniProtKB-KW"/>
</dbReference>
<dbReference type="Pfam" id="PF08450">
    <property type="entry name" value="SGL"/>
    <property type="match status" value="1"/>
</dbReference>
<keyword evidence="1" id="KW-0378">Hydrolase</keyword>
<sequence length="347" mass="37556">MPMVHAGPVRAYPLPRDFRVGMSELRPAFAGLRSPECILANHEGAFLMSDRRGGFTAIAPDGRARLVRGATLAGGPLHANGIALRGNGCVLVAHLGDTDGGVYELGADGPAVPVVTALEGRPLPPTNFVLEDAEGRVWFTVSTRRIPRMAAWYPDVADGYIAVHDERGTRIVADGLGYANELAFSPDGRFVYVNETHARRLSRFRLRPGPRLTDRETVCEFEPGDQPDGVCFDAFGGAWLTCIVSNKVYVVRPDGERQLVLADTDNAHVRRYVSDLEARCLQRDSIWTCGSSGLGNVSSLCFAGPERRTVYLGSLLGERVLSFDSPVPGMAPLHWQRRYAAGVGPGA</sequence>
<dbReference type="RefSeq" id="WP_242455307.1">
    <property type="nucleotide sequence ID" value="NZ_FONX01000006.1"/>
</dbReference>
<gene>
    <name evidence="3" type="ORF">SAMN04489711_10627</name>
</gene>
<proteinExistence type="predicted"/>
<dbReference type="Gene3D" id="2.120.10.30">
    <property type="entry name" value="TolB, C-terminal domain"/>
    <property type="match status" value="1"/>
</dbReference>
<organism evidence="3 4">
    <name type="scientific">Paracidovorax wautersii</name>
    <dbReference type="NCBI Taxonomy" id="1177982"/>
    <lineage>
        <taxon>Bacteria</taxon>
        <taxon>Pseudomonadati</taxon>
        <taxon>Pseudomonadota</taxon>
        <taxon>Betaproteobacteria</taxon>
        <taxon>Burkholderiales</taxon>
        <taxon>Comamonadaceae</taxon>
        <taxon>Paracidovorax</taxon>
    </lineage>
</organism>
<dbReference type="Proteomes" id="UP000199119">
    <property type="component" value="Unassembled WGS sequence"/>
</dbReference>
<accession>A0A1I2DWL5</accession>